<accession>A0A8J6BR38</accession>
<gene>
    <name evidence="1" type="ORF">GUJ93_ZPchr0012g21869</name>
</gene>
<dbReference type="EMBL" id="JAAALK010000080">
    <property type="protein sequence ID" value="KAG8093567.1"/>
    <property type="molecule type" value="Genomic_DNA"/>
</dbReference>
<reference evidence="1" key="2">
    <citation type="submission" date="2021-02" db="EMBL/GenBank/DDBJ databases">
        <authorList>
            <person name="Kimball J.A."/>
            <person name="Haas M.W."/>
            <person name="Macchietto M."/>
            <person name="Kono T."/>
            <person name="Duquette J."/>
            <person name="Shao M."/>
        </authorList>
    </citation>
    <scope>NUCLEOTIDE SEQUENCE</scope>
    <source>
        <tissue evidence="1">Fresh leaf tissue</tissue>
    </source>
</reference>
<comment type="caution">
    <text evidence="1">The sequence shown here is derived from an EMBL/GenBank/DDBJ whole genome shotgun (WGS) entry which is preliminary data.</text>
</comment>
<name>A0A8J6BR38_ZIZPA</name>
<keyword evidence="2" id="KW-1185">Reference proteome</keyword>
<evidence type="ECO:0000313" key="2">
    <source>
        <dbReference type="Proteomes" id="UP000729402"/>
    </source>
</evidence>
<dbReference type="OrthoDB" id="311633at2759"/>
<evidence type="ECO:0000313" key="1">
    <source>
        <dbReference type="EMBL" id="KAG8093567.1"/>
    </source>
</evidence>
<protein>
    <submittedName>
        <fullName evidence="1">Uncharacterized protein</fullName>
    </submittedName>
</protein>
<organism evidence="1 2">
    <name type="scientific">Zizania palustris</name>
    <name type="common">Northern wild rice</name>
    <dbReference type="NCBI Taxonomy" id="103762"/>
    <lineage>
        <taxon>Eukaryota</taxon>
        <taxon>Viridiplantae</taxon>
        <taxon>Streptophyta</taxon>
        <taxon>Embryophyta</taxon>
        <taxon>Tracheophyta</taxon>
        <taxon>Spermatophyta</taxon>
        <taxon>Magnoliopsida</taxon>
        <taxon>Liliopsida</taxon>
        <taxon>Poales</taxon>
        <taxon>Poaceae</taxon>
        <taxon>BOP clade</taxon>
        <taxon>Oryzoideae</taxon>
        <taxon>Oryzeae</taxon>
        <taxon>Zizaniinae</taxon>
        <taxon>Zizania</taxon>
    </lineage>
</organism>
<reference evidence="1" key="1">
    <citation type="journal article" date="2021" name="bioRxiv">
        <title>Whole Genome Assembly and Annotation of Northern Wild Rice, Zizania palustris L., Supports a Whole Genome Duplication in the Zizania Genus.</title>
        <authorList>
            <person name="Haas M."/>
            <person name="Kono T."/>
            <person name="Macchietto M."/>
            <person name="Millas R."/>
            <person name="McGilp L."/>
            <person name="Shao M."/>
            <person name="Duquette J."/>
            <person name="Hirsch C.N."/>
            <person name="Kimball J."/>
        </authorList>
    </citation>
    <scope>NUCLEOTIDE SEQUENCE</scope>
    <source>
        <tissue evidence="1">Fresh leaf tissue</tissue>
    </source>
</reference>
<sequence>MSGDAAVGGGAPEANGVPPNVTIYINESTRRSNLRVGSYLLMMHQLISNSSSDQNANNYIGRKLLIGGFVEVQASAASSQDIEQSVTIKAKKASWSMGSSFPLKKATKGLPKIQIDDDSELRMT</sequence>
<dbReference type="Proteomes" id="UP000729402">
    <property type="component" value="Unassembled WGS sequence"/>
</dbReference>
<proteinExistence type="predicted"/>
<dbReference type="AlphaFoldDB" id="A0A8J6BR38"/>